<comment type="caution">
    <text evidence="7">The sequence shown here is derived from an EMBL/GenBank/DDBJ whole genome shotgun (WGS) entry which is preliminary data.</text>
</comment>
<name>A0ABT7SE68_9CELL</name>
<dbReference type="InterPro" id="IPR001155">
    <property type="entry name" value="OxRdtase_FMN_N"/>
</dbReference>
<dbReference type="Pfam" id="PF00724">
    <property type="entry name" value="Oxidored_FMN"/>
    <property type="match status" value="1"/>
</dbReference>
<evidence type="ECO:0000313" key="8">
    <source>
        <dbReference type="Proteomes" id="UP001529338"/>
    </source>
</evidence>
<evidence type="ECO:0000256" key="1">
    <source>
        <dbReference type="ARBA" id="ARBA00001917"/>
    </source>
</evidence>
<comment type="cofactor">
    <cofactor evidence="1">
        <name>FMN</name>
        <dbReference type="ChEBI" id="CHEBI:58210"/>
    </cofactor>
</comment>
<sequence length="372" mass="38891">MTSLFDPLTLRGTTFANRAWLAPMCQYSAVDGVPTDWHLVHLGARASGGFGLLLAEATAVVPEGRISPQDTGLWNDEQVAAWRRITDFVHARGTHVGVQLAHAGRKASTYRPFSAGHGTVPVGAGGWSTVAPSALAFPGYAEPVALTTDEVEALPAAFAAAARRAVEAGFDVVELHAAHGYLLHQFLSPLSNQRDDRYGGSPENRARLLLEVTAAVREAWPADRPLFVRVSATDWLEGGLDAEAVGAVAKQLGALGVDLVDVSSGGLLPAHVPTGPSYQVPLARTVRAASGLPVAAVGLVTDPQQAQGVLDDGSADAVLVGRVALRDPFWPLRAAHELGVALGALDVLEPGSDVAPAAVTGWQPQYERGSWG</sequence>
<evidence type="ECO:0000256" key="2">
    <source>
        <dbReference type="ARBA" id="ARBA00022630"/>
    </source>
</evidence>
<dbReference type="InterPro" id="IPR044152">
    <property type="entry name" value="YqjM-like"/>
</dbReference>
<dbReference type="PANTHER" id="PTHR43303:SF4">
    <property type="entry name" value="NADPH DEHYDROGENASE C23G7.10C-RELATED"/>
    <property type="match status" value="1"/>
</dbReference>
<dbReference type="CDD" id="cd02932">
    <property type="entry name" value="OYE_YqiM_FMN"/>
    <property type="match status" value="1"/>
</dbReference>
<dbReference type="PANTHER" id="PTHR43303">
    <property type="entry name" value="NADPH DEHYDROGENASE C23G7.10C-RELATED"/>
    <property type="match status" value="1"/>
</dbReference>
<evidence type="ECO:0000256" key="5">
    <source>
        <dbReference type="ARBA" id="ARBA00023002"/>
    </source>
</evidence>
<evidence type="ECO:0000313" key="7">
    <source>
        <dbReference type="EMBL" id="MDM7854473.1"/>
    </source>
</evidence>
<evidence type="ECO:0000259" key="6">
    <source>
        <dbReference type="Pfam" id="PF00724"/>
    </source>
</evidence>
<dbReference type="Gene3D" id="3.20.20.70">
    <property type="entry name" value="Aldolase class I"/>
    <property type="match status" value="1"/>
</dbReference>
<gene>
    <name evidence="7" type="ORF">QRT04_05970</name>
</gene>
<dbReference type="SUPFAM" id="SSF51395">
    <property type="entry name" value="FMN-linked oxidoreductases"/>
    <property type="match status" value="1"/>
</dbReference>
<keyword evidence="3" id="KW-0288">FMN</keyword>
<keyword evidence="2" id="KW-0285">Flavoprotein</keyword>
<dbReference type="RefSeq" id="WP_289454247.1">
    <property type="nucleotide sequence ID" value="NZ_JAUCGQ010000001.1"/>
</dbReference>
<organism evidence="7 8">
    <name type="scientific">Cellulomonas alba</name>
    <dbReference type="NCBI Taxonomy" id="3053467"/>
    <lineage>
        <taxon>Bacteria</taxon>
        <taxon>Bacillati</taxon>
        <taxon>Actinomycetota</taxon>
        <taxon>Actinomycetes</taxon>
        <taxon>Micrococcales</taxon>
        <taxon>Cellulomonadaceae</taxon>
        <taxon>Cellulomonas</taxon>
    </lineage>
</organism>
<keyword evidence="8" id="KW-1185">Reference proteome</keyword>
<dbReference type="Proteomes" id="UP001529338">
    <property type="component" value="Unassembled WGS sequence"/>
</dbReference>
<dbReference type="EMBL" id="JAUCGQ010000001">
    <property type="protein sequence ID" value="MDM7854473.1"/>
    <property type="molecule type" value="Genomic_DNA"/>
</dbReference>
<dbReference type="InterPro" id="IPR013785">
    <property type="entry name" value="Aldolase_TIM"/>
</dbReference>
<feature type="domain" description="NADH:flavin oxidoreductase/NADH oxidase N-terminal" evidence="6">
    <location>
        <begin position="3"/>
        <end position="338"/>
    </location>
</feature>
<evidence type="ECO:0000256" key="3">
    <source>
        <dbReference type="ARBA" id="ARBA00022643"/>
    </source>
</evidence>
<reference evidence="7 8" key="1">
    <citation type="submission" date="2023-06" db="EMBL/GenBank/DDBJ databases">
        <title>Cellulomonas sp. MW4 Whole genome sequence.</title>
        <authorList>
            <person name="Park S."/>
        </authorList>
    </citation>
    <scope>NUCLEOTIDE SEQUENCE [LARGE SCALE GENOMIC DNA]</scope>
    <source>
        <strain evidence="7 8">MW4</strain>
    </source>
</reference>
<keyword evidence="4" id="KW-0521">NADP</keyword>
<keyword evidence="5" id="KW-0560">Oxidoreductase</keyword>
<accession>A0ABT7SE68</accession>
<evidence type="ECO:0000256" key="4">
    <source>
        <dbReference type="ARBA" id="ARBA00022857"/>
    </source>
</evidence>
<protein>
    <submittedName>
        <fullName evidence="7">NADH:flavin oxidoreductase/NADH oxidase</fullName>
    </submittedName>
</protein>
<proteinExistence type="predicted"/>